<sequence>MRIAYRATVTWCARMILLLRSHSGENENENTTPGLPAPAFCIGSFLSDVAFKLRRPRIGCVTFARVFAVYGLPASQSAMNNTGPVNQSTFSKLNVLLLFVMTLGVLHIAYNIYVVVLLIQDIMDTMSDFYDLVLDMNLFYELGENRVNEQDLDYLYT</sequence>
<dbReference type="EnsemblMetazoa" id="AATE017333-RA">
    <property type="protein sequence ID" value="AATE017333-PA.1"/>
    <property type="gene ID" value="AATE017333"/>
</dbReference>
<dbReference type="VEuPathDB" id="VectorBase:AATE017333"/>
<evidence type="ECO:0000313" key="1">
    <source>
        <dbReference type="EnsemblMetazoa" id="AATE017333-PA.1"/>
    </source>
</evidence>
<name>A0A182JFX6_ANOAO</name>
<reference evidence="1" key="1">
    <citation type="submission" date="2022-08" db="UniProtKB">
        <authorList>
            <consortium name="EnsemblMetazoa"/>
        </authorList>
    </citation>
    <scope>IDENTIFICATION</scope>
    <source>
        <strain evidence="1">EBRO</strain>
    </source>
</reference>
<dbReference type="EMBL" id="AXCP01007100">
    <property type="status" value="NOT_ANNOTATED_CDS"/>
    <property type="molecule type" value="Genomic_DNA"/>
</dbReference>
<accession>A0A182JFX6</accession>
<dbReference type="AlphaFoldDB" id="A0A182JFX6"/>
<organism evidence="1">
    <name type="scientific">Anopheles atroparvus</name>
    <name type="common">European mosquito</name>
    <dbReference type="NCBI Taxonomy" id="41427"/>
    <lineage>
        <taxon>Eukaryota</taxon>
        <taxon>Metazoa</taxon>
        <taxon>Ecdysozoa</taxon>
        <taxon>Arthropoda</taxon>
        <taxon>Hexapoda</taxon>
        <taxon>Insecta</taxon>
        <taxon>Pterygota</taxon>
        <taxon>Neoptera</taxon>
        <taxon>Endopterygota</taxon>
        <taxon>Diptera</taxon>
        <taxon>Nematocera</taxon>
        <taxon>Culicoidea</taxon>
        <taxon>Culicidae</taxon>
        <taxon>Anophelinae</taxon>
        <taxon>Anopheles</taxon>
    </lineage>
</organism>
<proteinExistence type="predicted"/>
<protein>
    <submittedName>
        <fullName evidence="1">Uncharacterized protein</fullName>
    </submittedName>
</protein>